<accession>A0ABY7Q3T0</accession>
<evidence type="ECO:0000313" key="2">
    <source>
        <dbReference type="Proteomes" id="UP001212821"/>
    </source>
</evidence>
<dbReference type="InterPro" id="IPR019658">
    <property type="entry name" value="DUF2515"/>
</dbReference>
<organism evidence="1 2">
    <name type="scientific">Kitasatospora cathayae</name>
    <dbReference type="NCBI Taxonomy" id="3004092"/>
    <lineage>
        <taxon>Bacteria</taxon>
        <taxon>Bacillati</taxon>
        <taxon>Actinomycetota</taxon>
        <taxon>Actinomycetes</taxon>
        <taxon>Kitasatosporales</taxon>
        <taxon>Streptomycetaceae</taxon>
        <taxon>Kitasatospora</taxon>
    </lineage>
</organism>
<dbReference type="Pfam" id="PF10720">
    <property type="entry name" value="DUF2515"/>
    <property type="match status" value="1"/>
</dbReference>
<dbReference type="EMBL" id="CP115450">
    <property type="protein sequence ID" value="WBP87375.1"/>
    <property type="molecule type" value="Genomic_DNA"/>
</dbReference>
<gene>
    <name evidence="1" type="ORF">O1G21_17015</name>
</gene>
<evidence type="ECO:0008006" key="3">
    <source>
        <dbReference type="Google" id="ProtNLM"/>
    </source>
</evidence>
<keyword evidence="2" id="KW-1185">Reference proteome</keyword>
<dbReference type="RefSeq" id="WP_270144754.1">
    <property type="nucleotide sequence ID" value="NZ_CP115450.1"/>
</dbReference>
<protein>
    <recommendedName>
        <fullName evidence="3">WXG100 family type VII secretion target</fullName>
    </recommendedName>
</protein>
<dbReference type="Proteomes" id="UP001212821">
    <property type="component" value="Chromosome"/>
</dbReference>
<evidence type="ECO:0000313" key="1">
    <source>
        <dbReference type="EMBL" id="WBP87375.1"/>
    </source>
</evidence>
<sequence length="529" mass="57710">MVDFARLRDVKLESVTESGKDWQAVAKAFDQARQHIEESVLKPLGTWTGPAATGARHSFGQQELQLQVAALELQAVQQVLDGFVQAVTAAQQELQWALTEASRRGLTVDANGTVTATPTPVDQLPKNAALRQEAADSYRAEVAAATALTTDIAAAVQAATRADAKCAAELGKLAAESKLLDGSGRTGLAGAVQLAAKDLGEATRLAGTVEGDAIPTDPAARAAWWGALSPDQRNLFLDAAPWKVQGLPGVPKLEDYYRQLAMRKAGIDPSKWNPDKGLDFNDETVQKVYAWYQKLWDENPDFQWAGMAKLAGAPVYGGIHDLDEFIKGANVGGLATPLMGPLATMSTDEVQWFENKFLSMQKDIFDDVGSMHAAYQQYGMAGIEALQQQDVNKYPKELVDAWRDIDSGDPKRVAAGNAALLEREQTKVLPGSYQAVENHHGPVGETFAEVLSAMTKSPIPGSKSFSDYYGGEWSTWWDDRYVTDTNDRMDWIRKDMLPKYQQLLANPVAAKTLIDTPLLDRAEQYEILP</sequence>
<proteinExistence type="predicted"/>
<reference evidence="2" key="1">
    <citation type="submission" date="2022-12" db="EMBL/GenBank/DDBJ databases">
        <authorList>
            <person name="Mo P."/>
        </authorList>
    </citation>
    <scope>NUCLEOTIDE SEQUENCE [LARGE SCALE GENOMIC DNA]</scope>
    <source>
        <strain evidence="2">HUAS 3-15</strain>
    </source>
</reference>
<name>A0ABY7Q3T0_9ACTN</name>